<evidence type="ECO:0000313" key="5">
    <source>
        <dbReference type="Proteomes" id="UP000320791"/>
    </source>
</evidence>
<dbReference type="PANTHER" id="PTHR48106">
    <property type="entry name" value="QUINONE OXIDOREDUCTASE PIG3-RELATED"/>
    <property type="match status" value="1"/>
</dbReference>
<accession>A0A5C5UFG5</accession>
<keyword evidence="5" id="KW-1185">Reference proteome</keyword>
<evidence type="ECO:0000256" key="1">
    <source>
        <dbReference type="ARBA" id="ARBA00022857"/>
    </source>
</evidence>
<dbReference type="InterPro" id="IPR014189">
    <property type="entry name" value="Quinone_OxRdtase_PIG3"/>
</dbReference>
<dbReference type="RefSeq" id="WP_146324756.1">
    <property type="nucleotide sequence ID" value="NZ_BAABLR010000022.1"/>
</dbReference>
<dbReference type="GO" id="GO:0070402">
    <property type="term" value="F:NADPH binding"/>
    <property type="evidence" value="ECO:0007669"/>
    <property type="project" value="TreeGrafter"/>
</dbReference>
<dbReference type="SUPFAM" id="SSF50129">
    <property type="entry name" value="GroES-like"/>
    <property type="match status" value="1"/>
</dbReference>
<dbReference type="SMART" id="SM00829">
    <property type="entry name" value="PKS_ER"/>
    <property type="match status" value="1"/>
</dbReference>
<dbReference type="InterPro" id="IPR002364">
    <property type="entry name" value="Quin_OxRdtase/zeta-crystal_CS"/>
</dbReference>
<gene>
    <name evidence="4" type="ORF">FRX94_08770</name>
</gene>
<dbReference type="InterPro" id="IPR013154">
    <property type="entry name" value="ADH-like_N"/>
</dbReference>
<name>A0A5C5UFG5_9CORY</name>
<dbReference type="EMBL" id="VOHM01000019">
    <property type="protein sequence ID" value="TWT24145.1"/>
    <property type="molecule type" value="Genomic_DNA"/>
</dbReference>
<dbReference type="Pfam" id="PF08240">
    <property type="entry name" value="ADH_N"/>
    <property type="match status" value="1"/>
</dbReference>
<evidence type="ECO:0000313" key="4">
    <source>
        <dbReference type="EMBL" id="TWT24145.1"/>
    </source>
</evidence>
<reference evidence="4 5" key="1">
    <citation type="submission" date="2019-08" db="EMBL/GenBank/DDBJ databases">
        <authorList>
            <person name="Lei W."/>
        </authorList>
    </citation>
    <scope>NUCLEOTIDE SEQUENCE [LARGE SCALE GENOMIC DNA]</scope>
    <source>
        <strain evidence="4 5">CCUG 58627</strain>
    </source>
</reference>
<dbReference type="InterPro" id="IPR020843">
    <property type="entry name" value="ER"/>
</dbReference>
<evidence type="ECO:0000259" key="3">
    <source>
        <dbReference type="SMART" id="SM00829"/>
    </source>
</evidence>
<proteinExistence type="predicted"/>
<organism evidence="4 5">
    <name type="scientific">Corynebacterium canis</name>
    <dbReference type="NCBI Taxonomy" id="679663"/>
    <lineage>
        <taxon>Bacteria</taxon>
        <taxon>Bacillati</taxon>
        <taxon>Actinomycetota</taxon>
        <taxon>Actinomycetes</taxon>
        <taxon>Mycobacteriales</taxon>
        <taxon>Corynebacteriaceae</taxon>
        <taxon>Corynebacterium</taxon>
    </lineage>
</organism>
<keyword evidence="2" id="KW-0560">Oxidoreductase</keyword>
<protein>
    <submittedName>
        <fullName evidence="4">NAD(P)H-quinone oxidoreductase</fullName>
    </submittedName>
</protein>
<sequence>MKAIILADPSDKTSLTLAEVPTPTPAPGEALVKVCAAGVNRGDLLQAAGHYPPPPGASEIMGLECAGIITDPGTTKFSQGDRVACLLAGGGYAEYVAVPEGQLMPLPEGYSFAEAASIVEVACTVWSNLVMLAGLHEGQTLLIHGGAGGIGTFAIQLAKALGCTVAVTAGSAEKLEACRRLGADILINYREDDFAEVMKNKADVILDIIGAKYLDANIRALAMDGHLVIIGLQGGIKGELNIARLLSKRGSISATALRARDLEDKARIVADTVEHVWPLLAAGTVTHQIHATFPLSDAASAHAALASGEVTGKVILAVAES</sequence>
<feature type="domain" description="Enoyl reductase (ER)" evidence="3">
    <location>
        <begin position="12"/>
        <end position="316"/>
    </location>
</feature>
<dbReference type="PROSITE" id="PS01162">
    <property type="entry name" value="QOR_ZETA_CRYSTAL"/>
    <property type="match status" value="1"/>
</dbReference>
<dbReference type="NCBIfam" id="TIGR02824">
    <property type="entry name" value="quinone_pig3"/>
    <property type="match status" value="1"/>
</dbReference>
<dbReference type="GO" id="GO:0008270">
    <property type="term" value="F:zinc ion binding"/>
    <property type="evidence" value="ECO:0007669"/>
    <property type="project" value="InterPro"/>
</dbReference>
<dbReference type="GO" id="GO:0016651">
    <property type="term" value="F:oxidoreductase activity, acting on NAD(P)H"/>
    <property type="evidence" value="ECO:0007669"/>
    <property type="project" value="TreeGrafter"/>
</dbReference>
<dbReference type="PANTHER" id="PTHR48106:SF8">
    <property type="entry name" value="OS02G0805600 PROTEIN"/>
    <property type="match status" value="1"/>
</dbReference>
<dbReference type="Gene3D" id="3.90.180.10">
    <property type="entry name" value="Medium-chain alcohol dehydrogenases, catalytic domain"/>
    <property type="match status" value="1"/>
</dbReference>
<evidence type="ECO:0000256" key="2">
    <source>
        <dbReference type="ARBA" id="ARBA00023002"/>
    </source>
</evidence>
<comment type="caution">
    <text evidence="4">The sequence shown here is derived from an EMBL/GenBank/DDBJ whole genome shotgun (WGS) entry which is preliminary data.</text>
</comment>
<dbReference type="AlphaFoldDB" id="A0A5C5UFG5"/>
<dbReference type="OrthoDB" id="9780520at2"/>
<dbReference type="InterPro" id="IPR013149">
    <property type="entry name" value="ADH-like_C"/>
</dbReference>
<dbReference type="InterPro" id="IPR011032">
    <property type="entry name" value="GroES-like_sf"/>
</dbReference>
<keyword evidence="1" id="KW-0521">NADP</keyword>
<dbReference type="Pfam" id="PF00107">
    <property type="entry name" value="ADH_zinc_N"/>
    <property type="match status" value="1"/>
</dbReference>
<dbReference type="Proteomes" id="UP000320791">
    <property type="component" value="Unassembled WGS sequence"/>
</dbReference>
<dbReference type="CDD" id="cd05276">
    <property type="entry name" value="p53_inducible_oxidoreductase"/>
    <property type="match status" value="1"/>
</dbReference>
<dbReference type="Gene3D" id="3.40.50.720">
    <property type="entry name" value="NAD(P)-binding Rossmann-like Domain"/>
    <property type="match status" value="1"/>
</dbReference>
<dbReference type="SUPFAM" id="SSF51735">
    <property type="entry name" value="NAD(P)-binding Rossmann-fold domains"/>
    <property type="match status" value="1"/>
</dbReference>
<dbReference type="InterPro" id="IPR036291">
    <property type="entry name" value="NAD(P)-bd_dom_sf"/>
</dbReference>